<dbReference type="Pfam" id="PF01209">
    <property type="entry name" value="Ubie_methyltran"/>
    <property type="match status" value="1"/>
</dbReference>
<proteinExistence type="inferred from homology"/>
<keyword evidence="1 5" id="KW-0474">Menaquinone biosynthesis</keyword>
<reference evidence="6" key="1">
    <citation type="submission" date="2017-07" db="EMBL/GenBank/DDBJ databases">
        <title>The cable genome - Insights into the physiology and evolution of filamentous bacteria capable of sulfide oxidation via long distance electron transfer.</title>
        <authorList>
            <person name="Thorup C."/>
            <person name="Bjerg J.T."/>
            <person name="Schreiber L."/>
            <person name="Nielsen L.P."/>
            <person name="Kjeldsen K.U."/>
            <person name="Boesen T."/>
            <person name="Boggild A."/>
            <person name="Meysman F."/>
            <person name="Geelhoed J."/>
            <person name="Schramm A."/>
        </authorList>
    </citation>
    <scope>NUCLEOTIDE SEQUENCE [LARGE SCALE GENOMIC DNA]</scope>
    <source>
        <strain evidence="6">GS</strain>
    </source>
</reference>
<name>A0A521G3A3_9BACT</name>
<dbReference type="PROSITE" id="PS51608">
    <property type="entry name" value="SAM_MT_UBIE"/>
    <property type="match status" value="1"/>
</dbReference>
<dbReference type="PROSITE" id="PS01184">
    <property type="entry name" value="UBIE_2"/>
    <property type="match status" value="1"/>
</dbReference>
<dbReference type="GO" id="GO:0006744">
    <property type="term" value="P:ubiquinone biosynthetic process"/>
    <property type="evidence" value="ECO:0007669"/>
    <property type="project" value="UniProtKB-UniPathway"/>
</dbReference>
<evidence type="ECO:0000256" key="5">
    <source>
        <dbReference type="HAMAP-Rule" id="MF_01813"/>
    </source>
</evidence>
<keyword evidence="4 5" id="KW-0949">S-adenosyl-L-methionine</keyword>
<dbReference type="UniPathway" id="UPA00079">
    <property type="reaction ID" value="UER00169"/>
</dbReference>
<gene>
    <name evidence="5" type="primary">menG</name>
    <name evidence="6" type="ORF">CDV28_10659</name>
</gene>
<dbReference type="PROSITE" id="PS01183">
    <property type="entry name" value="UBIE_1"/>
    <property type="match status" value="1"/>
</dbReference>
<dbReference type="AlphaFoldDB" id="A0A521G3A3"/>
<keyword evidence="3 5" id="KW-0808">Transferase</keyword>
<dbReference type="Gene3D" id="3.40.50.150">
    <property type="entry name" value="Vaccinia Virus protein VP39"/>
    <property type="match status" value="1"/>
</dbReference>
<comment type="caution">
    <text evidence="6">The sequence shown here is derived from an EMBL/GenBank/DDBJ whole genome shotgun (WGS) entry which is preliminary data.</text>
</comment>
<comment type="similarity">
    <text evidence="5">Belongs to the class I-like SAM-binding methyltransferase superfamily. MenG/UbiE family.</text>
</comment>
<dbReference type="GO" id="GO:0043770">
    <property type="term" value="F:demethylmenaquinone methyltransferase activity"/>
    <property type="evidence" value="ECO:0007669"/>
    <property type="project" value="UniProtKB-UniRule"/>
</dbReference>
<dbReference type="PANTHER" id="PTHR43591">
    <property type="entry name" value="METHYLTRANSFERASE"/>
    <property type="match status" value="1"/>
</dbReference>
<protein>
    <recommendedName>
        <fullName evidence="5">Demethylmenaquinone methyltransferase</fullName>
        <ecNumber evidence="5">2.1.1.163</ecNumber>
    </recommendedName>
</protein>
<organism evidence="6 7">
    <name type="scientific">Candidatus Electronema aureum</name>
    <dbReference type="NCBI Taxonomy" id="2005002"/>
    <lineage>
        <taxon>Bacteria</taxon>
        <taxon>Pseudomonadati</taxon>
        <taxon>Thermodesulfobacteriota</taxon>
        <taxon>Desulfobulbia</taxon>
        <taxon>Desulfobulbales</taxon>
        <taxon>Desulfobulbaceae</taxon>
        <taxon>Candidatus Electronema</taxon>
    </lineage>
</organism>
<feature type="binding site" evidence="5">
    <location>
        <position position="78"/>
    </location>
    <ligand>
        <name>S-adenosyl-L-methionine</name>
        <dbReference type="ChEBI" id="CHEBI:59789"/>
    </ligand>
</feature>
<evidence type="ECO:0000256" key="4">
    <source>
        <dbReference type="ARBA" id="ARBA00022691"/>
    </source>
</evidence>
<dbReference type="GO" id="GO:0009234">
    <property type="term" value="P:menaquinone biosynthetic process"/>
    <property type="evidence" value="ECO:0007669"/>
    <property type="project" value="UniProtKB-UniRule"/>
</dbReference>
<evidence type="ECO:0000256" key="3">
    <source>
        <dbReference type="ARBA" id="ARBA00022679"/>
    </source>
</evidence>
<accession>A0A521G3A3</accession>
<feature type="binding site" evidence="5">
    <location>
        <begin position="106"/>
        <end position="107"/>
    </location>
    <ligand>
        <name>S-adenosyl-L-methionine</name>
        <dbReference type="ChEBI" id="CHEBI:59789"/>
    </ligand>
</feature>
<dbReference type="InterPro" id="IPR029063">
    <property type="entry name" value="SAM-dependent_MTases_sf"/>
</dbReference>
<dbReference type="SUPFAM" id="SSF53335">
    <property type="entry name" value="S-adenosyl-L-methionine-dependent methyltransferases"/>
    <property type="match status" value="1"/>
</dbReference>
<dbReference type="GO" id="GO:0032259">
    <property type="term" value="P:methylation"/>
    <property type="evidence" value="ECO:0007669"/>
    <property type="project" value="UniProtKB-KW"/>
</dbReference>
<comment type="catalytic activity">
    <reaction evidence="5">
        <text>a 2-demethylmenaquinol + S-adenosyl-L-methionine = a menaquinol + S-adenosyl-L-homocysteine + H(+)</text>
        <dbReference type="Rhea" id="RHEA:42640"/>
        <dbReference type="Rhea" id="RHEA-COMP:9539"/>
        <dbReference type="Rhea" id="RHEA-COMP:9563"/>
        <dbReference type="ChEBI" id="CHEBI:15378"/>
        <dbReference type="ChEBI" id="CHEBI:18151"/>
        <dbReference type="ChEBI" id="CHEBI:55437"/>
        <dbReference type="ChEBI" id="CHEBI:57856"/>
        <dbReference type="ChEBI" id="CHEBI:59789"/>
        <dbReference type="EC" id="2.1.1.163"/>
    </reaction>
</comment>
<keyword evidence="7" id="KW-1185">Reference proteome</keyword>
<dbReference type="UniPathway" id="UPA00232"/>
<dbReference type="Proteomes" id="UP000316238">
    <property type="component" value="Unassembled WGS sequence"/>
</dbReference>
<dbReference type="HAMAP" id="MF_01813">
    <property type="entry name" value="MenG_UbiE_methyltr"/>
    <property type="match status" value="1"/>
</dbReference>
<dbReference type="CDD" id="cd02440">
    <property type="entry name" value="AdoMet_MTases"/>
    <property type="match status" value="1"/>
</dbReference>
<dbReference type="PANTHER" id="PTHR43591:SF24">
    <property type="entry name" value="2-METHOXY-6-POLYPRENYL-1,4-BENZOQUINOL METHYLASE, MITOCHONDRIAL"/>
    <property type="match status" value="1"/>
</dbReference>
<keyword evidence="2 5" id="KW-0489">Methyltransferase</keyword>
<dbReference type="EC" id="2.1.1.163" evidence="5"/>
<comment type="pathway">
    <text evidence="5">Quinol/quinone metabolism; menaquinone biosynthesis; menaquinol from 1,4-dihydroxy-2-naphthoate: step 2/2.</text>
</comment>
<evidence type="ECO:0000313" key="6">
    <source>
        <dbReference type="EMBL" id="TAA75504.1"/>
    </source>
</evidence>
<comment type="caution">
    <text evidence="5">Lacks conserved residue(s) required for the propagation of feature annotation.</text>
</comment>
<comment type="function">
    <text evidence="5">Methyltransferase required for the conversion of demethylmenaquinol (DMKH2) to menaquinol (MKH2).</text>
</comment>
<dbReference type="NCBIfam" id="TIGR01934">
    <property type="entry name" value="MenG_MenH_UbiE"/>
    <property type="match status" value="1"/>
</dbReference>
<feature type="binding site" evidence="5">
    <location>
        <position position="58"/>
    </location>
    <ligand>
        <name>S-adenosyl-L-methionine</name>
        <dbReference type="ChEBI" id="CHEBI:59789"/>
    </ligand>
</feature>
<evidence type="ECO:0000313" key="7">
    <source>
        <dbReference type="Proteomes" id="UP000316238"/>
    </source>
</evidence>
<dbReference type="InterPro" id="IPR023576">
    <property type="entry name" value="UbiE/COQ5_MeTrFase_CS"/>
</dbReference>
<evidence type="ECO:0000256" key="2">
    <source>
        <dbReference type="ARBA" id="ARBA00022603"/>
    </source>
</evidence>
<sequence>MIPLEKEQVRDIFTSVSLKYDLLNSLLSLLLDRCWRWRTVRLLRDFPHGPVLDLCAGTLPLSLELTRQAKDRTVLAVDFCEGMLRAGISNLTDTQRRGRIYPVCGDGEEIPAPSNTFWGCTVGFGVRNLANTRQGLAEMHRVLRPGGRLLILELSRPRNRFVKPIYNCYLNYMLPRIADICAGHRQAYEYLASSIASFYEPEELLAMLREAGFSGVERRQLSLGIVSIYIGNK</sequence>
<dbReference type="InterPro" id="IPR004033">
    <property type="entry name" value="UbiE/COQ5_MeTrFase"/>
</dbReference>
<dbReference type="EMBL" id="NQJD01000006">
    <property type="protein sequence ID" value="TAA75504.1"/>
    <property type="molecule type" value="Genomic_DNA"/>
</dbReference>
<evidence type="ECO:0000256" key="1">
    <source>
        <dbReference type="ARBA" id="ARBA00022428"/>
    </source>
</evidence>